<dbReference type="AlphaFoldDB" id="A0AAU0PXF2"/>
<reference evidence="6 7" key="1">
    <citation type="submission" date="2023-10" db="EMBL/GenBank/DDBJ databases">
        <title>complete genome sequence of Corynebacterium pseudokroppenstedtii P15-C1.</title>
        <authorList>
            <person name="Bruggemann H."/>
            <person name="Poehlein A."/>
        </authorList>
    </citation>
    <scope>NUCLEOTIDE SEQUENCE [LARGE SCALE GENOMIC DNA]</scope>
    <source>
        <strain evidence="6 7">P15_C1</strain>
    </source>
</reference>
<dbReference type="InterPro" id="IPR000835">
    <property type="entry name" value="HTH_MarR-typ"/>
</dbReference>
<dbReference type="Proteomes" id="UP001174314">
    <property type="component" value="Chromosome"/>
</dbReference>
<keyword evidence="3" id="KW-0804">Transcription</keyword>
<name>A0AAU0PXF2_9CORY</name>
<feature type="domain" description="HTH marR-type" evidence="5">
    <location>
        <begin position="39"/>
        <end position="181"/>
    </location>
</feature>
<dbReference type="PANTHER" id="PTHR39515">
    <property type="entry name" value="CONSERVED PROTEIN"/>
    <property type="match status" value="1"/>
</dbReference>
<dbReference type="InterPro" id="IPR036388">
    <property type="entry name" value="WH-like_DNA-bd_sf"/>
</dbReference>
<dbReference type="InterPro" id="IPR052526">
    <property type="entry name" value="HTH-type_Bedaq_tolerance"/>
</dbReference>
<evidence type="ECO:0000256" key="2">
    <source>
        <dbReference type="ARBA" id="ARBA00023125"/>
    </source>
</evidence>
<evidence type="ECO:0000256" key="1">
    <source>
        <dbReference type="ARBA" id="ARBA00023015"/>
    </source>
</evidence>
<feature type="compositionally biased region" description="Polar residues" evidence="4">
    <location>
        <begin position="1"/>
        <end position="42"/>
    </location>
</feature>
<dbReference type="PANTHER" id="PTHR39515:SF2">
    <property type="entry name" value="HTH-TYPE TRANSCRIPTIONAL REGULATOR RV0880"/>
    <property type="match status" value="1"/>
</dbReference>
<evidence type="ECO:0000256" key="3">
    <source>
        <dbReference type="ARBA" id="ARBA00023163"/>
    </source>
</evidence>
<dbReference type="InterPro" id="IPR036390">
    <property type="entry name" value="WH_DNA-bd_sf"/>
</dbReference>
<keyword evidence="2" id="KW-0238">DNA-binding</keyword>
<dbReference type="SUPFAM" id="SSF46785">
    <property type="entry name" value="Winged helix' DNA-binding domain"/>
    <property type="match status" value="1"/>
</dbReference>
<proteinExistence type="predicted"/>
<evidence type="ECO:0000259" key="5">
    <source>
        <dbReference type="PROSITE" id="PS50995"/>
    </source>
</evidence>
<gene>
    <name evidence="6" type="ORF">Q0N40_10705</name>
</gene>
<dbReference type="Pfam" id="PF01047">
    <property type="entry name" value="MarR"/>
    <property type="match status" value="1"/>
</dbReference>
<feature type="region of interest" description="Disordered" evidence="4">
    <location>
        <begin position="1"/>
        <end position="43"/>
    </location>
</feature>
<evidence type="ECO:0000313" key="6">
    <source>
        <dbReference type="EMBL" id="WPF24960.1"/>
    </source>
</evidence>
<dbReference type="SMART" id="SM00347">
    <property type="entry name" value="HTH_MARR"/>
    <property type="match status" value="1"/>
</dbReference>
<dbReference type="PROSITE" id="PS01117">
    <property type="entry name" value="HTH_MARR_1"/>
    <property type="match status" value="1"/>
</dbReference>
<dbReference type="PROSITE" id="PS50995">
    <property type="entry name" value="HTH_MARR_2"/>
    <property type="match status" value="1"/>
</dbReference>
<dbReference type="KEGG" id="cpsk:Q0N40_10705"/>
<dbReference type="GO" id="GO:0003677">
    <property type="term" value="F:DNA binding"/>
    <property type="evidence" value="ECO:0007669"/>
    <property type="project" value="UniProtKB-KW"/>
</dbReference>
<keyword evidence="7" id="KW-1185">Reference proteome</keyword>
<evidence type="ECO:0000256" key="4">
    <source>
        <dbReference type="SAM" id="MobiDB-lite"/>
    </source>
</evidence>
<keyword evidence="1" id="KW-0805">Transcription regulation</keyword>
<dbReference type="EMBL" id="CP137757">
    <property type="protein sequence ID" value="WPF24960.1"/>
    <property type="molecule type" value="Genomic_DNA"/>
</dbReference>
<dbReference type="GO" id="GO:0003700">
    <property type="term" value="F:DNA-binding transcription factor activity"/>
    <property type="evidence" value="ECO:0007669"/>
    <property type="project" value="InterPro"/>
</dbReference>
<evidence type="ECO:0000313" key="7">
    <source>
        <dbReference type="Proteomes" id="UP001174314"/>
    </source>
</evidence>
<dbReference type="RefSeq" id="WP_221923938.1">
    <property type="nucleotide sequence ID" value="NZ_CP137757.1"/>
</dbReference>
<sequence>MTSTDKTTNNDLGDTRTVNATDTLGAQSPHETSNSSSNQSPEDVSIEDIAAKLRPLFNRLVLIYYRQSVHTDLTTSQISILSILEQHGSMRISDIAKYESIRMPTASNAIHQLESDGLVTRERDKHDRRGVTVALTEHGQQKLDHVNAQRNLEFARFIANYTEEGKGLVMELTDLLERLLDDHEGGPDDEQPVHN</sequence>
<accession>A0AAU0PXF2</accession>
<dbReference type="Gene3D" id="1.10.10.10">
    <property type="entry name" value="Winged helix-like DNA-binding domain superfamily/Winged helix DNA-binding domain"/>
    <property type="match status" value="1"/>
</dbReference>
<protein>
    <submittedName>
        <fullName evidence="6">MarR family transcriptional regulator</fullName>
    </submittedName>
</protein>
<dbReference type="InterPro" id="IPR023187">
    <property type="entry name" value="Tscrpt_reg_MarR-type_CS"/>
</dbReference>
<organism evidence="6 7">
    <name type="scientific">Corynebacterium pseudokroppenstedtii</name>
    <dbReference type="NCBI Taxonomy" id="2804917"/>
    <lineage>
        <taxon>Bacteria</taxon>
        <taxon>Bacillati</taxon>
        <taxon>Actinomycetota</taxon>
        <taxon>Actinomycetes</taxon>
        <taxon>Mycobacteriales</taxon>
        <taxon>Corynebacteriaceae</taxon>
        <taxon>Corynebacterium</taxon>
    </lineage>
</organism>